<dbReference type="AlphaFoldDB" id="F5YE38"/>
<evidence type="ECO:0000313" key="3">
    <source>
        <dbReference type="Proteomes" id="UP000009222"/>
    </source>
</evidence>
<keyword evidence="3" id="KW-1185">Reference proteome</keyword>
<reference evidence="3" key="1">
    <citation type="submission" date="2009-12" db="EMBL/GenBank/DDBJ databases">
        <title>Complete sequence of Treponema azotonutricium strain ZAS-9.</title>
        <authorList>
            <person name="Tetu S.G."/>
            <person name="Matson E."/>
            <person name="Ren Q."/>
            <person name="Seshadri R."/>
            <person name="Elbourne L."/>
            <person name="Hassan K.A."/>
            <person name="Durkin A."/>
            <person name="Radune D."/>
            <person name="Mohamoud Y."/>
            <person name="Shay R."/>
            <person name="Jin S."/>
            <person name="Zhang X."/>
            <person name="Lucey K."/>
            <person name="Ballor N.R."/>
            <person name="Ottesen E."/>
            <person name="Rosenthal R."/>
            <person name="Allen A."/>
            <person name="Leadbetter J.R."/>
            <person name="Paulsen I.T."/>
        </authorList>
    </citation>
    <scope>NUCLEOTIDE SEQUENCE [LARGE SCALE GENOMIC DNA]</scope>
    <source>
        <strain evidence="3">ATCC BAA-888 / DSM 13862 / ZAS-9</strain>
    </source>
</reference>
<accession>F5YE38</accession>
<dbReference type="Pfam" id="PF13306">
    <property type="entry name" value="LRR_5"/>
    <property type="match status" value="1"/>
</dbReference>
<dbReference type="HOGENOM" id="CLU_625470_0_0_12"/>
<dbReference type="RefSeq" id="WP_015710500.1">
    <property type="nucleotide sequence ID" value="NC_015577.1"/>
</dbReference>
<organism evidence="2 3">
    <name type="scientific">Leadbettera azotonutricia (strain ATCC BAA-888 / DSM 13862 / ZAS-9)</name>
    <name type="common">Treponema azotonutricium</name>
    <dbReference type="NCBI Taxonomy" id="545695"/>
    <lineage>
        <taxon>Bacteria</taxon>
        <taxon>Pseudomonadati</taxon>
        <taxon>Spirochaetota</taxon>
        <taxon>Spirochaetia</taxon>
        <taxon>Spirochaetales</taxon>
        <taxon>Breznakiellaceae</taxon>
        <taxon>Leadbettera</taxon>
    </lineage>
</organism>
<evidence type="ECO:0000313" key="2">
    <source>
        <dbReference type="EMBL" id="AEF81810.1"/>
    </source>
</evidence>
<reference evidence="2 3" key="2">
    <citation type="journal article" date="2011" name="ISME J.">
        <title>RNA-seq reveals cooperative metabolic interactions between two termite-gut spirochete species in co-culture.</title>
        <authorList>
            <person name="Rosenthal A.Z."/>
            <person name="Matson E.G."/>
            <person name="Eldar A."/>
            <person name="Leadbetter J.R."/>
        </authorList>
    </citation>
    <scope>NUCLEOTIDE SEQUENCE [LARGE SCALE GENOMIC DNA]</scope>
    <source>
        <strain evidence="3">ATCC BAA-888 / DSM 13862 / ZAS-9</strain>
    </source>
</reference>
<dbReference type="InParanoid" id="F5YE38"/>
<dbReference type="InterPro" id="IPR026906">
    <property type="entry name" value="LRR_5"/>
</dbReference>
<dbReference type="InterPro" id="IPR035897">
    <property type="entry name" value="Toll_tir_struct_dom_sf"/>
</dbReference>
<dbReference type="STRING" id="545695.TREAZ_1515"/>
<dbReference type="Gene3D" id="3.80.10.10">
    <property type="entry name" value="Ribonuclease Inhibitor"/>
    <property type="match status" value="1"/>
</dbReference>
<gene>
    <name evidence="2" type="ordered locus">TREAZ_1515</name>
</gene>
<dbReference type="Gene3D" id="3.40.50.10140">
    <property type="entry name" value="Toll/interleukin-1 receptor homology (TIR) domain"/>
    <property type="match status" value="1"/>
</dbReference>
<feature type="domain" description="TIR" evidence="1">
    <location>
        <begin position="166"/>
        <end position="259"/>
    </location>
</feature>
<sequence length="438" mass="48804">MLEKDVNIFVSLHPDDERSVLLALEQVRSAGWHNIDISGLQTGQAAILESIQQSGMALIFLSKAYVRDQRLMLEEFAYAATVVRKPFIPVWLDSLVDIQQDCQNIDGDRHLLSALEMLTAKYSCTAIDELIAELERFTPDNTPYTPSTPQICDKPCEAYEGDEPYIFISYAHDDAIQVYPEIKELYESGWDLWYDEGIKVTERYLPVIADNIRHCSVFVLMLTNRCLVRPFVMNYELEYARQRGVPIIPVLLEELTPQPWSEENAAKLLKAAIAPDVLIEHISRASLTNRGTRIAVPPAIKQNVVYDVNLPLEMPGFKILVQGDEITIVRYVGDDRDVVIPSTVTSVDGKITFQVTAICDYAFTGGGSGISGIGVNIDLMASGMFNKKIKINKESLENCKLLTSVTIPDSITNIGQGAFSGCKLLKGTSKNHLLNILT</sequence>
<dbReference type="KEGG" id="taz:TREAZ_1515"/>
<dbReference type="Pfam" id="PF13676">
    <property type="entry name" value="TIR_2"/>
    <property type="match status" value="1"/>
</dbReference>
<name>F5YE38_LEAAZ</name>
<dbReference type="Proteomes" id="UP000009222">
    <property type="component" value="Chromosome"/>
</dbReference>
<dbReference type="GO" id="GO:0007165">
    <property type="term" value="P:signal transduction"/>
    <property type="evidence" value="ECO:0007669"/>
    <property type="project" value="InterPro"/>
</dbReference>
<dbReference type="SUPFAM" id="SSF52200">
    <property type="entry name" value="Toll/Interleukin receptor TIR domain"/>
    <property type="match status" value="2"/>
</dbReference>
<dbReference type="EMBL" id="CP001841">
    <property type="protein sequence ID" value="AEF81810.1"/>
    <property type="molecule type" value="Genomic_DNA"/>
</dbReference>
<protein>
    <recommendedName>
        <fullName evidence="1">TIR domain-containing protein</fullName>
    </recommendedName>
</protein>
<dbReference type="OrthoDB" id="1098242at2"/>
<dbReference type="InterPro" id="IPR000157">
    <property type="entry name" value="TIR_dom"/>
</dbReference>
<proteinExistence type="predicted"/>
<dbReference type="InterPro" id="IPR032675">
    <property type="entry name" value="LRR_dom_sf"/>
</dbReference>
<evidence type="ECO:0000259" key="1">
    <source>
        <dbReference type="Pfam" id="PF13676"/>
    </source>
</evidence>